<proteinExistence type="inferred from homology"/>
<keyword evidence="4 8" id="KW-0560">Oxidoreductase</keyword>
<dbReference type="SUPFAM" id="SSF52283">
    <property type="entry name" value="Formate/glycerate dehydrogenase catalytic domain-like"/>
    <property type="match status" value="1"/>
</dbReference>
<dbReference type="PANTHER" id="PTHR42795">
    <property type="entry name" value="ALANINE DEHYDROGENASE"/>
    <property type="match status" value="1"/>
</dbReference>
<dbReference type="InterPro" id="IPR007698">
    <property type="entry name" value="AlaDH/PNT_NAD(H)-bd"/>
</dbReference>
<dbReference type="InterPro" id="IPR036291">
    <property type="entry name" value="NAD(P)-bd_dom_sf"/>
</dbReference>
<keyword evidence="5" id="KW-0520">NAD</keyword>
<organism evidence="8">
    <name type="scientific">uncultured Rubrobacteraceae bacterium</name>
    <dbReference type="NCBI Taxonomy" id="349277"/>
    <lineage>
        <taxon>Bacteria</taxon>
        <taxon>Bacillati</taxon>
        <taxon>Actinomycetota</taxon>
        <taxon>Rubrobacteria</taxon>
        <taxon>Rubrobacterales</taxon>
        <taxon>Rubrobacteraceae</taxon>
        <taxon>environmental samples</taxon>
    </lineage>
</organism>
<comment type="pathway">
    <text evidence="1">Amino-acid degradation; L-alanine degradation via dehydrogenase pathway; NH(3) and pyruvate from L-alanine: step 1/1.</text>
</comment>
<dbReference type="PROSITE" id="PS00837">
    <property type="entry name" value="ALADH_PNT_2"/>
    <property type="match status" value="1"/>
</dbReference>
<comment type="similarity">
    <text evidence="2">Belongs to the AlaDH/PNT family.</text>
</comment>
<dbReference type="Pfam" id="PF01262">
    <property type="entry name" value="AlaDh_PNT_C"/>
    <property type="match status" value="1"/>
</dbReference>
<reference evidence="8" key="1">
    <citation type="submission" date="2020-02" db="EMBL/GenBank/DDBJ databases">
        <authorList>
            <person name="Meier V. D."/>
        </authorList>
    </citation>
    <scope>NUCLEOTIDE SEQUENCE</scope>
    <source>
        <strain evidence="8">AVDCRST_MAG28</strain>
    </source>
</reference>
<dbReference type="EC" id="1.4.1.1" evidence="3"/>
<accession>A0A6J4R1E0</accession>
<gene>
    <name evidence="8" type="ORF">AVDCRST_MAG28-2537</name>
</gene>
<dbReference type="GO" id="GO:0042853">
    <property type="term" value="P:L-alanine catabolic process"/>
    <property type="evidence" value="ECO:0007669"/>
    <property type="project" value="InterPro"/>
</dbReference>
<dbReference type="Gene3D" id="3.40.50.720">
    <property type="entry name" value="NAD(P)-binding Rossmann-like Domain"/>
    <property type="match status" value="2"/>
</dbReference>
<feature type="domain" description="Alanine dehydrogenase/pyridine nucleotide transhydrogenase NAD(H)-binding" evidence="6">
    <location>
        <begin position="149"/>
        <end position="301"/>
    </location>
</feature>
<dbReference type="EMBL" id="CADCVE010000054">
    <property type="protein sequence ID" value="CAA9456107.1"/>
    <property type="molecule type" value="Genomic_DNA"/>
</dbReference>
<dbReference type="SUPFAM" id="SSF51735">
    <property type="entry name" value="NAD(P)-binding Rossmann-fold domains"/>
    <property type="match status" value="1"/>
</dbReference>
<dbReference type="SMART" id="SM01003">
    <property type="entry name" value="AlaDh_PNT_N"/>
    <property type="match status" value="1"/>
</dbReference>
<dbReference type="InterPro" id="IPR008143">
    <property type="entry name" value="Ala_DH/PNT_CS2"/>
</dbReference>
<dbReference type="PANTHER" id="PTHR42795:SF1">
    <property type="entry name" value="ALANINE DEHYDROGENASE"/>
    <property type="match status" value="1"/>
</dbReference>
<dbReference type="SMART" id="SM01002">
    <property type="entry name" value="AlaDh_PNT_C"/>
    <property type="match status" value="1"/>
</dbReference>
<dbReference type="GO" id="GO:0000286">
    <property type="term" value="F:alanine dehydrogenase activity"/>
    <property type="evidence" value="ECO:0007669"/>
    <property type="project" value="UniProtKB-EC"/>
</dbReference>
<evidence type="ECO:0000256" key="1">
    <source>
        <dbReference type="ARBA" id="ARBA00005206"/>
    </source>
</evidence>
<dbReference type="Pfam" id="PF05222">
    <property type="entry name" value="AlaDh_PNT_N"/>
    <property type="match status" value="1"/>
</dbReference>
<dbReference type="InterPro" id="IPR008141">
    <property type="entry name" value="Ala_DH"/>
</dbReference>
<evidence type="ECO:0000256" key="2">
    <source>
        <dbReference type="ARBA" id="ARBA00005689"/>
    </source>
</evidence>
<name>A0A6J4R1E0_9ACTN</name>
<feature type="domain" description="Alanine dehydrogenase/pyridine nucleotide transhydrogenase N-terminal" evidence="7">
    <location>
        <begin position="4"/>
        <end position="137"/>
    </location>
</feature>
<dbReference type="InterPro" id="IPR007886">
    <property type="entry name" value="AlaDH/PNT_N"/>
</dbReference>
<evidence type="ECO:0000259" key="6">
    <source>
        <dbReference type="SMART" id="SM01002"/>
    </source>
</evidence>
<dbReference type="CDD" id="cd05305">
    <property type="entry name" value="L-AlaDH"/>
    <property type="match status" value="1"/>
</dbReference>
<evidence type="ECO:0000256" key="5">
    <source>
        <dbReference type="ARBA" id="ARBA00023027"/>
    </source>
</evidence>
<dbReference type="GO" id="GO:0005886">
    <property type="term" value="C:plasma membrane"/>
    <property type="evidence" value="ECO:0007669"/>
    <property type="project" value="TreeGrafter"/>
</dbReference>
<evidence type="ECO:0000256" key="4">
    <source>
        <dbReference type="ARBA" id="ARBA00023002"/>
    </source>
</evidence>
<sequence>MRIGIVRELTPAEGRVALTPYAVYELTKAGHRVSVETGAGAEAALTDDEYTAAGARLARDAAAVWRDSELIAKVFGPVDGEYRHLREGLIVLAFLSLSVNRRLVSALIESRCAAFSMETVRDERGGLPVLTPMSEIAGSLVPQIGAHYLQRPAGGRGILLGGATGVRPGRVVVLGAGIVGSGAARVASGLGAEVLVIDRDLDRLRRIEVMRLGGSLGGVKTLAASSMGIRDAVLWADLLISAVQVVSSRTPHLVDRETVKEMKAGSVIVDADVDQGGSIETSRATTLHDPVFVEHDVIHYCVKNLPASVPVTATRALSNALLPYVRKIAGHGLVDALNSDAGLARGATVIEGRMIDEDLAHEYAMDHHLLQSVLPLHKEAR</sequence>
<protein>
    <recommendedName>
        <fullName evidence="3">alanine dehydrogenase</fullName>
        <ecNumber evidence="3">1.4.1.1</ecNumber>
    </recommendedName>
</protein>
<dbReference type="AlphaFoldDB" id="A0A6J4R1E0"/>
<evidence type="ECO:0000259" key="7">
    <source>
        <dbReference type="SMART" id="SM01003"/>
    </source>
</evidence>
<evidence type="ECO:0000256" key="3">
    <source>
        <dbReference type="ARBA" id="ARBA00012897"/>
    </source>
</evidence>
<evidence type="ECO:0000313" key="8">
    <source>
        <dbReference type="EMBL" id="CAA9456107.1"/>
    </source>
</evidence>